<evidence type="ECO:0000313" key="2">
    <source>
        <dbReference type="EMBL" id="GAA3558232.1"/>
    </source>
</evidence>
<feature type="compositionally biased region" description="Basic and acidic residues" evidence="1">
    <location>
        <begin position="78"/>
        <end position="93"/>
    </location>
</feature>
<organism evidence="2 3">
    <name type="scientific">Microlunatus spumicola</name>
    <dbReference type="NCBI Taxonomy" id="81499"/>
    <lineage>
        <taxon>Bacteria</taxon>
        <taxon>Bacillati</taxon>
        <taxon>Actinomycetota</taxon>
        <taxon>Actinomycetes</taxon>
        <taxon>Propionibacteriales</taxon>
        <taxon>Propionibacteriaceae</taxon>
        <taxon>Microlunatus</taxon>
    </lineage>
</organism>
<accession>A0ABP6X0A3</accession>
<evidence type="ECO:0000313" key="3">
    <source>
        <dbReference type="Proteomes" id="UP001500767"/>
    </source>
</evidence>
<reference evidence="3" key="1">
    <citation type="journal article" date="2019" name="Int. J. Syst. Evol. Microbiol.">
        <title>The Global Catalogue of Microorganisms (GCM) 10K type strain sequencing project: providing services to taxonomists for standard genome sequencing and annotation.</title>
        <authorList>
            <consortium name="The Broad Institute Genomics Platform"/>
            <consortium name="The Broad Institute Genome Sequencing Center for Infectious Disease"/>
            <person name="Wu L."/>
            <person name="Ma J."/>
        </authorList>
    </citation>
    <scope>NUCLEOTIDE SEQUENCE [LARGE SCALE GENOMIC DNA]</scope>
    <source>
        <strain evidence="3">JCM 16540</strain>
    </source>
</reference>
<comment type="caution">
    <text evidence="2">The sequence shown here is derived from an EMBL/GenBank/DDBJ whole genome shotgun (WGS) entry which is preliminary data.</text>
</comment>
<feature type="compositionally biased region" description="Basic and acidic residues" evidence="1">
    <location>
        <begin position="1"/>
        <end position="15"/>
    </location>
</feature>
<feature type="compositionally biased region" description="Low complexity" evidence="1">
    <location>
        <begin position="29"/>
        <end position="47"/>
    </location>
</feature>
<sequence length="93" mass="9883">MSKVDAQRAMREAKYARNNASGPTRREAAAAAGGAEAPTASQPATKPAKARVAKAPVEKAEAAPTEARCGHRSMNGRECTREANHPEKNHRYG</sequence>
<dbReference type="EMBL" id="BAAAYR010000001">
    <property type="protein sequence ID" value="GAA3558232.1"/>
    <property type="molecule type" value="Genomic_DNA"/>
</dbReference>
<feature type="region of interest" description="Disordered" evidence="1">
    <location>
        <begin position="1"/>
        <end position="93"/>
    </location>
</feature>
<dbReference type="RefSeq" id="WP_204911804.1">
    <property type="nucleotide sequence ID" value="NZ_BAAAYR010000001.1"/>
</dbReference>
<protein>
    <submittedName>
        <fullName evidence="2">Uncharacterized protein</fullName>
    </submittedName>
</protein>
<keyword evidence="3" id="KW-1185">Reference proteome</keyword>
<evidence type="ECO:0000256" key="1">
    <source>
        <dbReference type="SAM" id="MobiDB-lite"/>
    </source>
</evidence>
<name>A0ABP6X0A3_9ACTN</name>
<gene>
    <name evidence="2" type="ORF">GCM10022197_11910</name>
</gene>
<proteinExistence type="predicted"/>
<dbReference type="Proteomes" id="UP001500767">
    <property type="component" value="Unassembled WGS sequence"/>
</dbReference>